<sequence length="131" mass="13510">MKDLYNNIKTVASIPNAARTATATGTAVDRAGYMSAMVVVHTGTMTDGTHTLTIEESDDNSTWSSVPAGSLQGTPPALGASDDDKVVEIGYLGGKRYIRAKSTVSGSPATGGIYDALVVLGDPRNAPVVRP</sequence>
<evidence type="ECO:0000313" key="3">
    <source>
        <dbReference type="Proteomes" id="UP001165135"/>
    </source>
</evidence>
<feature type="compositionally biased region" description="Polar residues" evidence="1">
    <location>
        <begin position="60"/>
        <end position="73"/>
    </location>
</feature>
<feature type="region of interest" description="Disordered" evidence="1">
    <location>
        <begin position="58"/>
        <end position="81"/>
    </location>
</feature>
<name>A0A9W6RUA3_9ACTN</name>
<reference evidence="2" key="1">
    <citation type="submission" date="2023-03" db="EMBL/GenBank/DDBJ databases">
        <title>Actinoallomurus iriomotensis NBRC 103681.</title>
        <authorList>
            <person name="Ichikawa N."/>
            <person name="Sato H."/>
            <person name="Tonouchi N."/>
        </authorList>
    </citation>
    <scope>NUCLEOTIDE SEQUENCE</scope>
    <source>
        <strain evidence="2">NBRC 103681</strain>
    </source>
</reference>
<dbReference type="Gene3D" id="2.60.120.1110">
    <property type="match status" value="1"/>
</dbReference>
<dbReference type="Proteomes" id="UP001165135">
    <property type="component" value="Unassembled WGS sequence"/>
</dbReference>
<organism evidence="2 3">
    <name type="scientific">Actinoallomurus iriomotensis</name>
    <dbReference type="NCBI Taxonomy" id="478107"/>
    <lineage>
        <taxon>Bacteria</taxon>
        <taxon>Bacillati</taxon>
        <taxon>Actinomycetota</taxon>
        <taxon>Actinomycetes</taxon>
        <taxon>Streptosporangiales</taxon>
        <taxon>Thermomonosporaceae</taxon>
        <taxon>Actinoallomurus</taxon>
    </lineage>
</organism>
<proteinExistence type="predicted"/>
<evidence type="ECO:0000256" key="1">
    <source>
        <dbReference type="SAM" id="MobiDB-lite"/>
    </source>
</evidence>
<dbReference type="AlphaFoldDB" id="A0A9W6RUA3"/>
<evidence type="ECO:0000313" key="2">
    <source>
        <dbReference type="EMBL" id="GLY81843.1"/>
    </source>
</evidence>
<comment type="caution">
    <text evidence="2">The sequence shown here is derived from an EMBL/GenBank/DDBJ whole genome shotgun (WGS) entry which is preliminary data.</text>
</comment>
<dbReference type="RefSeq" id="WP_285636836.1">
    <property type="nucleotide sequence ID" value="NZ_BSTJ01000023.1"/>
</dbReference>
<protein>
    <submittedName>
        <fullName evidence="2">Uncharacterized protein</fullName>
    </submittedName>
</protein>
<accession>A0A9W6RUA3</accession>
<dbReference type="EMBL" id="BSTJ01000023">
    <property type="protein sequence ID" value="GLY81843.1"/>
    <property type="molecule type" value="Genomic_DNA"/>
</dbReference>
<gene>
    <name evidence="2" type="ORF">Airi01_101100</name>
</gene>